<dbReference type="Proteomes" id="UP000053317">
    <property type="component" value="Unassembled WGS sequence"/>
</dbReference>
<feature type="region of interest" description="Disordered" evidence="1">
    <location>
        <begin position="259"/>
        <end position="282"/>
    </location>
</feature>
<accession>A0A0G2ELG6</accession>
<dbReference type="AlphaFoldDB" id="A0A0G2ELG6"/>
<organism evidence="2 3">
    <name type="scientific">Phaeomoniella chlamydospora</name>
    <name type="common">Phaeoacremonium chlamydosporum</name>
    <dbReference type="NCBI Taxonomy" id="158046"/>
    <lineage>
        <taxon>Eukaryota</taxon>
        <taxon>Fungi</taxon>
        <taxon>Dikarya</taxon>
        <taxon>Ascomycota</taxon>
        <taxon>Pezizomycotina</taxon>
        <taxon>Eurotiomycetes</taxon>
        <taxon>Chaetothyriomycetidae</taxon>
        <taxon>Phaeomoniellales</taxon>
        <taxon>Phaeomoniellaceae</taxon>
        <taxon>Phaeomoniella</taxon>
    </lineage>
</organism>
<keyword evidence="3" id="KW-1185">Reference proteome</keyword>
<feature type="compositionally biased region" description="Basic and acidic residues" evidence="1">
    <location>
        <begin position="382"/>
        <end position="395"/>
    </location>
</feature>
<dbReference type="OrthoDB" id="5405297at2759"/>
<protein>
    <submittedName>
        <fullName evidence="2">Putative f-box domain protein</fullName>
    </submittedName>
</protein>
<reference evidence="2 3" key="2">
    <citation type="submission" date="2015-05" db="EMBL/GenBank/DDBJ databases">
        <authorList>
            <person name="Morales-Cruz A."/>
            <person name="Amrine K.C."/>
            <person name="Cantu D."/>
        </authorList>
    </citation>
    <scope>NUCLEOTIDE SEQUENCE [LARGE SCALE GENOMIC DNA]</scope>
    <source>
        <strain evidence="2">UCRPC4</strain>
    </source>
</reference>
<sequence length="395" mass="43114">MKDVCSAISCASVLIILSPDCERELELAEKRKRKKLNRNAEPFDPPKVRLQLFSRTNMEIMELAGIHVESHDLLFVLSSFPVLQELKLVDLPWLEDAVFYPNTGLPGFPPIQRLTFSNTPQVRAAGLVTYLAQPQNREVLTELNLSKTGVQAHHLYLILSKAPYLTKVSVSEDVERSIPLSPPTPALTSSSLKILHFEITARHSAHHNIHPPTESYYSYLASSLLSNSLPSLTDLFVRDPEFPETLLLPLPPHGRPFSSYSNTAASSPPTSPGFAPPAGLSQPLSIYTKGQDDLEWNFTSIAPPSSAGRGGRSATRPISLMGAESLSPAWGGSARKSVIVGNGLGGFLAVPSEELPRRPESSSSNKSVGESSWAGLTGSHGLPDRSKKERKDLWR</sequence>
<evidence type="ECO:0000256" key="1">
    <source>
        <dbReference type="SAM" id="MobiDB-lite"/>
    </source>
</evidence>
<evidence type="ECO:0000313" key="2">
    <source>
        <dbReference type="EMBL" id="KKY23194.1"/>
    </source>
</evidence>
<feature type="compositionally biased region" description="Low complexity" evidence="1">
    <location>
        <begin position="259"/>
        <end position="268"/>
    </location>
</feature>
<proteinExistence type="predicted"/>
<name>A0A0G2ELG6_PHACM</name>
<dbReference type="InterPro" id="IPR032675">
    <property type="entry name" value="LRR_dom_sf"/>
</dbReference>
<gene>
    <name evidence="2" type="ORF">UCRPC4_g02979</name>
</gene>
<reference evidence="2 3" key="1">
    <citation type="submission" date="2015-05" db="EMBL/GenBank/DDBJ databases">
        <title>Distinctive expansion of gene families associated with plant cell wall degradation and secondary metabolism in the genomes of grapevine trunk pathogens.</title>
        <authorList>
            <person name="Lawrence D.P."/>
            <person name="Travadon R."/>
            <person name="Rolshausen P.E."/>
            <person name="Baumgartner K."/>
        </authorList>
    </citation>
    <scope>NUCLEOTIDE SEQUENCE [LARGE SCALE GENOMIC DNA]</scope>
    <source>
        <strain evidence="2">UCRPC4</strain>
    </source>
</reference>
<dbReference type="SUPFAM" id="SSF52047">
    <property type="entry name" value="RNI-like"/>
    <property type="match status" value="1"/>
</dbReference>
<evidence type="ECO:0000313" key="3">
    <source>
        <dbReference type="Proteomes" id="UP000053317"/>
    </source>
</evidence>
<feature type="compositionally biased region" description="Low complexity" evidence="1">
    <location>
        <begin position="361"/>
        <end position="372"/>
    </location>
</feature>
<dbReference type="Gene3D" id="3.80.10.10">
    <property type="entry name" value="Ribonuclease Inhibitor"/>
    <property type="match status" value="1"/>
</dbReference>
<feature type="region of interest" description="Disordered" evidence="1">
    <location>
        <begin position="349"/>
        <end position="395"/>
    </location>
</feature>
<dbReference type="EMBL" id="LCWF01000070">
    <property type="protein sequence ID" value="KKY23194.1"/>
    <property type="molecule type" value="Genomic_DNA"/>
</dbReference>
<comment type="caution">
    <text evidence="2">The sequence shown here is derived from an EMBL/GenBank/DDBJ whole genome shotgun (WGS) entry which is preliminary data.</text>
</comment>